<evidence type="ECO:0000256" key="10">
    <source>
        <dbReference type="ARBA" id="ARBA00023022"/>
    </source>
</evidence>
<keyword evidence="8 15" id="KW-0732">Signal</keyword>
<gene>
    <name evidence="20" type="primary">BPI</name>
</gene>
<evidence type="ECO:0000313" key="20">
    <source>
        <dbReference type="RefSeq" id="XP_007116790.1"/>
    </source>
</evidence>
<dbReference type="OrthoDB" id="10255543at2759"/>
<keyword evidence="11 14" id="KW-1015">Disulfide bond</keyword>
<dbReference type="Pfam" id="PF01273">
    <property type="entry name" value="LBP_BPI_CETP"/>
    <property type="match status" value="1"/>
</dbReference>
<evidence type="ECO:0000256" key="14">
    <source>
        <dbReference type="PIRSR" id="PIRSR002417-50"/>
    </source>
</evidence>
<dbReference type="InterPro" id="IPR017943">
    <property type="entry name" value="Bactericidal_perm-incr_a/b_dom"/>
</dbReference>
<dbReference type="GO" id="GO:0032715">
    <property type="term" value="P:negative regulation of interleukin-6 production"/>
    <property type="evidence" value="ECO:0007669"/>
    <property type="project" value="TreeGrafter"/>
</dbReference>
<feature type="signal peptide" evidence="16">
    <location>
        <begin position="1"/>
        <end position="27"/>
    </location>
</feature>
<dbReference type="PIRSF" id="PIRSF002417">
    <property type="entry name" value="Lipid_binding_protein"/>
    <property type="match status" value="1"/>
</dbReference>
<accession>A0A2Y9F852</accession>
<evidence type="ECO:0000256" key="3">
    <source>
        <dbReference type="ARBA" id="ARBA00007292"/>
    </source>
</evidence>
<dbReference type="GO" id="GO:0032717">
    <property type="term" value="P:negative regulation of interleukin-8 production"/>
    <property type="evidence" value="ECO:0007669"/>
    <property type="project" value="TreeGrafter"/>
</dbReference>
<dbReference type="GO" id="GO:0001530">
    <property type="term" value="F:lipopolysaccharide binding"/>
    <property type="evidence" value="ECO:0007669"/>
    <property type="project" value="TreeGrafter"/>
</dbReference>
<evidence type="ECO:0000256" key="5">
    <source>
        <dbReference type="ARBA" id="ARBA00022525"/>
    </source>
</evidence>
<dbReference type="GO" id="GO:0005615">
    <property type="term" value="C:extracellular space"/>
    <property type="evidence" value="ECO:0007669"/>
    <property type="project" value="UniProtKB-UniRule"/>
</dbReference>
<evidence type="ECO:0000256" key="16">
    <source>
        <dbReference type="SAM" id="SignalP"/>
    </source>
</evidence>
<dbReference type="SMART" id="SM00329">
    <property type="entry name" value="BPI2"/>
    <property type="match status" value="1"/>
</dbReference>
<dbReference type="FunFam" id="3.15.20.10:FF:000001">
    <property type="entry name" value="Phospholipid transfer protein"/>
    <property type="match status" value="1"/>
</dbReference>
<dbReference type="CTD" id="671"/>
<evidence type="ECO:0000256" key="8">
    <source>
        <dbReference type="ARBA" id="ARBA00022729"/>
    </source>
</evidence>
<keyword evidence="10 15" id="KW-0044">Antibiotic</keyword>
<dbReference type="GO" id="GO:0050829">
    <property type="term" value="P:defense response to Gram-negative bacterium"/>
    <property type="evidence" value="ECO:0007669"/>
    <property type="project" value="UniProtKB-UniRule"/>
</dbReference>
<feature type="chain" id="PRO_5015985824" description="Bactericidal permeability-increasing protein" evidence="16">
    <location>
        <begin position="28"/>
        <end position="483"/>
    </location>
</feature>
<evidence type="ECO:0000256" key="2">
    <source>
        <dbReference type="ARBA" id="ARBA00004613"/>
    </source>
</evidence>
<comment type="domain">
    <text evidence="15">The N-terminal region may be exposed to the interior of the granule, whereas the C-terminal portion may be embedded in the membrane. During phagocytosis and degranulation, proteases may be released and activated and cleave BPI at the junction of the N- and C-terminal portions of the molecule, providing controlled release of the N-terminal antibacterial fragment when bacteria are ingested.</text>
</comment>
<comment type="function">
    <text evidence="15">The cytotoxic action of BPI is limited to many species of Gram-negative bacteria; this specificity may be explained by a strong affinity of the very basic N-terminal half for the negatively charged lipopolysaccharides that are unique to the Gram-negative bacterial outer envelope.</text>
</comment>
<name>A0A2Y9F852_PHYMC</name>
<dbReference type="RefSeq" id="XP_007116790.1">
    <property type="nucleotide sequence ID" value="XM_007116728.2"/>
</dbReference>
<feature type="domain" description="Lipid-binding serum glycoprotein C-terminal" evidence="18">
    <location>
        <begin position="275"/>
        <end position="478"/>
    </location>
</feature>
<comment type="similarity">
    <text evidence="3">Belongs to the BPI/LBP/Plunc superfamily. BPI/LBP family.</text>
</comment>
<dbReference type="InParanoid" id="A0A2Y9F852"/>
<organism evidence="19 20">
    <name type="scientific">Physeter macrocephalus</name>
    <name type="common">Sperm whale</name>
    <name type="synonym">Physeter catodon</name>
    <dbReference type="NCBI Taxonomy" id="9755"/>
    <lineage>
        <taxon>Eukaryota</taxon>
        <taxon>Metazoa</taxon>
        <taxon>Chordata</taxon>
        <taxon>Craniata</taxon>
        <taxon>Vertebrata</taxon>
        <taxon>Euteleostomi</taxon>
        <taxon>Mammalia</taxon>
        <taxon>Eutheria</taxon>
        <taxon>Laurasiatheria</taxon>
        <taxon>Artiodactyla</taxon>
        <taxon>Whippomorpha</taxon>
        <taxon>Cetacea</taxon>
        <taxon>Odontoceti</taxon>
        <taxon>Physeteridae</taxon>
        <taxon>Physeter</taxon>
    </lineage>
</organism>
<evidence type="ECO:0000256" key="7">
    <source>
        <dbReference type="ARBA" id="ARBA00022588"/>
    </source>
</evidence>
<evidence type="ECO:0000256" key="9">
    <source>
        <dbReference type="ARBA" id="ARBA00022859"/>
    </source>
</evidence>
<dbReference type="InterPro" id="IPR030675">
    <property type="entry name" value="BPI/LBP"/>
</dbReference>
<reference evidence="20" key="1">
    <citation type="submission" date="2025-08" db="UniProtKB">
        <authorList>
            <consortium name="RefSeq"/>
        </authorList>
    </citation>
    <scope>IDENTIFICATION</scope>
    <source>
        <tissue evidence="20">Muscle</tissue>
    </source>
</reference>
<dbReference type="SMART" id="SM00328">
    <property type="entry name" value="BPI1"/>
    <property type="match status" value="1"/>
</dbReference>
<evidence type="ECO:0000256" key="11">
    <source>
        <dbReference type="ARBA" id="ARBA00023157"/>
    </source>
</evidence>
<evidence type="ECO:0000256" key="12">
    <source>
        <dbReference type="ARBA" id="ARBA00023180"/>
    </source>
</evidence>
<dbReference type="PANTHER" id="PTHR10504:SF84">
    <property type="entry name" value="BACTERICIDAL PERMEABILITY-INCREASING PROTEIN"/>
    <property type="match status" value="1"/>
</dbReference>
<dbReference type="CDD" id="cd00025">
    <property type="entry name" value="BPI1"/>
    <property type="match status" value="1"/>
</dbReference>
<feature type="disulfide bond" evidence="14">
    <location>
        <begin position="162"/>
        <end position="202"/>
    </location>
</feature>
<keyword evidence="19" id="KW-1185">Reference proteome</keyword>
<keyword evidence="12 15" id="KW-0325">Glycoprotein</keyword>
<dbReference type="GO" id="GO:0031663">
    <property type="term" value="P:lipopolysaccharide-mediated signaling pathway"/>
    <property type="evidence" value="ECO:0007669"/>
    <property type="project" value="TreeGrafter"/>
</dbReference>
<dbReference type="STRING" id="9755.ENSPCTP00005006526"/>
<dbReference type="Proteomes" id="UP000248484">
    <property type="component" value="Chromosome 14"/>
</dbReference>
<evidence type="ECO:0000256" key="15">
    <source>
        <dbReference type="RuleBase" id="RU369039"/>
    </source>
</evidence>
<sequence>MARGPDDTRRWATLVVLAALGTAVTETTNPGVVARITQKGLDYACQQGVATLQKDLEKITIPTFSGSFKLKFFGKGKYSFYSLVIHEFKLPTSQIRPLPDQGLDLSIKDASVRVRGKWKARKNFIKVSGKFDLNVEGISILTGLKLGYDPTSGHATVACSSCSSRINSVRVRISGSSLGWLIQLFHKKIESLLRNSMNRKICEVVTSTVSSKLQPYFQTLPVTTKIDNVAGIDYSLVAPPKATADKLDGLLKGEFFRLAHRRPPPFAPPALRLPSDHNRMVYLGISEYLFNTAGLVYQEAGVLNMTLSDDMLPKESKFLLTTKILGTLLPQVAKMFPDTKAQLLIWASSPPNIAVCPTGLDLTLAVDTQAVAVLPDSSLAPLFLLGMNMNVSVDIGARSNRLVGELKLEKLLLELKHSNIGPFPVELLQTIMDYVVPTVVIPKINKKLQKGFPLPLPASIQLFNLVLQPHQDFLLFGADVHYS</sequence>
<evidence type="ECO:0000256" key="1">
    <source>
        <dbReference type="ARBA" id="ARBA00004197"/>
    </source>
</evidence>
<dbReference type="GO" id="GO:0045087">
    <property type="term" value="P:innate immune response"/>
    <property type="evidence" value="ECO:0007669"/>
    <property type="project" value="UniProtKB-UniRule"/>
</dbReference>
<dbReference type="Gene3D" id="3.15.10.10">
    <property type="entry name" value="Bactericidal permeability-increasing protein, domain 1"/>
    <property type="match status" value="1"/>
</dbReference>
<keyword evidence="7 15" id="KW-0399">Innate immunity</keyword>
<dbReference type="AlphaFoldDB" id="A0A2Y9F852"/>
<feature type="domain" description="Lipid-binding serum glycoprotein N-terminal" evidence="17">
    <location>
        <begin position="35"/>
        <end position="260"/>
    </location>
</feature>
<proteinExistence type="inferred from homology"/>
<evidence type="ECO:0000259" key="18">
    <source>
        <dbReference type="SMART" id="SM00329"/>
    </source>
</evidence>
<dbReference type="KEGG" id="pcad:102982251"/>
<dbReference type="GO" id="GO:0043031">
    <property type="term" value="P:negative regulation of macrophage activation"/>
    <property type="evidence" value="ECO:0007669"/>
    <property type="project" value="TreeGrafter"/>
</dbReference>
<dbReference type="PANTHER" id="PTHR10504">
    <property type="entry name" value="BACTERICIDAL PERMEABILITY-INCREASING BPI PROTEIN-RELATED"/>
    <property type="match status" value="1"/>
</dbReference>
<dbReference type="InterPro" id="IPR001124">
    <property type="entry name" value="Lipid-bd_serum_glycop_C"/>
</dbReference>
<evidence type="ECO:0000259" key="17">
    <source>
        <dbReference type="SMART" id="SM00328"/>
    </source>
</evidence>
<dbReference type="FunFam" id="3.15.10.10:FF:000001">
    <property type="entry name" value="phospholipid transfer protein-like"/>
    <property type="match status" value="1"/>
</dbReference>
<dbReference type="InterPro" id="IPR032942">
    <property type="entry name" value="BPI/LBP/Plunc"/>
</dbReference>
<evidence type="ECO:0000256" key="4">
    <source>
        <dbReference type="ARBA" id="ARBA00017827"/>
    </source>
</evidence>
<dbReference type="Gene3D" id="3.15.20.10">
    <property type="entry name" value="Bactericidal permeability-increasing protein, domain 2"/>
    <property type="match status" value="1"/>
</dbReference>
<comment type="subunit">
    <text evidence="13 15">Monomer. Homodimer; disulfide-linked.</text>
</comment>
<dbReference type="CDD" id="cd00026">
    <property type="entry name" value="BPI2"/>
    <property type="match status" value="1"/>
</dbReference>
<dbReference type="PROSITE" id="PS00400">
    <property type="entry name" value="LBP_BPI_CETP"/>
    <property type="match status" value="1"/>
</dbReference>
<dbReference type="GeneID" id="102982251"/>
<keyword evidence="9 15" id="KW-0391">Immunity</keyword>
<evidence type="ECO:0000256" key="13">
    <source>
        <dbReference type="ARBA" id="ARBA00025943"/>
    </source>
</evidence>
<protein>
    <recommendedName>
        <fullName evidence="4 15">Bactericidal permeability-increasing protein</fullName>
        <shortName evidence="15">BPI</shortName>
    </recommendedName>
</protein>
<comment type="domain">
    <text evidence="15">The N- and C-terminal barrels adopt an identical fold despite having only 13% of conserved residues.</text>
</comment>
<evidence type="ECO:0000313" key="19">
    <source>
        <dbReference type="Proteomes" id="UP000248484"/>
    </source>
</evidence>
<comment type="subcellular location">
    <subcellularLocation>
        <location evidence="1">Cytoplasmic granule membrane</location>
    </subcellularLocation>
    <subcellularLocation>
        <location evidence="2 15">Secreted</location>
    </subcellularLocation>
</comment>
<dbReference type="InterPro" id="IPR017942">
    <property type="entry name" value="Lipid-bd_serum_glycop_N"/>
</dbReference>
<dbReference type="SUPFAM" id="SSF55394">
    <property type="entry name" value="Bactericidal permeability-increasing protein, BPI"/>
    <property type="match status" value="2"/>
</dbReference>
<evidence type="ECO:0000256" key="6">
    <source>
        <dbReference type="ARBA" id="ARBA00022529"/>
    </source>
</evidence>
<dbReference type="FunCoup" id="A0A2Y9F852">
    <property type="interactions" value="101"/>
</dbReference>
<dbReference type="GO" id="GO:0032720">
    <property type="term" value="P:negative regulation of tumor necrosis factor production"/>
    <property type="evidence" value="ECO:0007669"/>
    <property type="project" value="TreeGrafter"/>
</dbReference>
<dbReference type="InterPro" id="IPR017954">
    <property type="entry name" value="Lipid-bd_serum_glycop_CS"/>
</dbReference>
<keyword evidence="5 15" id="KW-0964">Secreted</keyword>
<keyword evidence="6 15" id="KW-0929">Antimicrobial</keyword>
<dbReference type="Pfam" id="PF02886">
    <property type="entry name" value="LBP_BPI_CETP_C"/>
    <property type="match status" value="1"/>
</dbReference>